<organism evidence="3 4">
    <name type="scientific">Trifolium subterraneum</name>
    <name type="common">Subterranean clover</name>
    <dbReference type="NCBI Taxonomy" id="3900"/>
    <lineage>
        <taxon>Eukaryota</taxon>
        <taxon>Viridiplantae</taxon>
        <taxon>Streptophyta</taxon>
        <taxon>Embryophyta</taxon>
        <taxon>Tracheophyta</taxon>
        <taxon>Spermatophyta</taxon>
        <taxon>Magnoliopsida</taxon>
        <taxon>eudicotyledons</taxon>
        <taxon>Gunneridae</taxon>
        <taxon>Pentapetalae</taxon>
        <taxon>rosids</taxon>
        <taxon>fabids</taxon>
        <taxon>Fabales</taxon>
        <taxon>Fabaceae</taxon>
        <taxon>Papilionoideae</taxon>
        <taxon>50 kb inversion clade</taxon>
        <taxon>NPAAA clade</taxon>
        <taxon>Hologalegina</taxon>
        <taxon>IRL clade</taxon>
        <taxon>Trifolieae</taxon>
        <taxon>Trifolium</taxon>
    </lineage>
</organism>
<dbReference type="OrthoDB" id="1936739at2759"/>
<dbReference type="PANTHER" id="PTHR46033">
    <property type="entry name" value="PROTEIN MAIN-LIKE 2"/>
    <property type="match status" value="1"/>
</dbReference>
<dbReference type="Proteomes" id="UP000242715">
    <property type="component" value="Unassembled WGS sequence"/>
</dbReference>
<evidence type="ECO:0000259" key="2">
    <source>
        <dbReference type="Pfam" id="PF10536"/>
    </source>
</evidence>
<feature type="domain" description="Aminotransferase-like plant mobile" evidence="2">
    <location>
        <begin position="175"/>
        <end position="389"/>
    </location>
</feature>
<reference evidence="4" key="1">
    <citation type="journal article" date="2017" name="Front. Plant Sci.">
        <title>Climate Clever Clovers: New Paradigm to Reduce the Environmental Footprint of Ruminants by Breeding Low Methanogenic Forages Utilizing Haplotype Variation.</title>
        <authorList>
            <person name="Kaur P."/>
            <person name="Appels R."/>
            <person name="Bayer P.E."/>
            <person name="Keeble-Gagnere G."/>
            <person name="Wang J."/>
            <person name="Hirakawa H."/>
            <person name="Shirasawa K."/>
            <person name="Vercoe P."/>
            <person name="Stefanova K."/>
            <person name="Durmic Z."/>
            <person name="Nichols P."/>
            <person name="Revell C."/>
            <person name="Isobe S.N."/>
            <person name="Edwards D."/>
            <person name="Erskine W."/>
        </authorList>
    </citation>
    <scope>NUCLEOTIDE SEQUENCE [LARGE SCALE GENOMIC DNA]</scope>
    <source>
        <strain evidence="4">cv. Daliak</strain>
    </source>
</reference>
<dbReference type="InterPro" id="IPR044824">
    <property type="entry name" value="MAIN-like"/>
</dbReference>
<protein>
    <recommendedName>
        <fullName evidence="2">Aminotransferase-like plant mobile domain-containing protein</fullName>
    </recommendedName>
</protein>
<evidence type="ECO:0000313" key="3">
    <source>
        <dbReference type="EMBL" id="GAU32434.1"/>
    </source>
</evidence>
<dbReference type="GO" id="GO:0010073">
    <property type="term" value="P:meristem maintenance"/>
    <property type="evidence" value="ECO:0007669"/>
    <property type="project" value="InterPro"/>
</dbReference>
<feature type="region of interest" description="Disordered" evidence="1">
    <location>
        <begin position="86"/>
        <end position="112"/>
    </location>
</feature>
<feature type="region of interest" description="Disordered" evidence="1">
    <location>
        <begin position="1"/>
        <end position="74"/>
    </location>
</feature>
<accession>A0A2Z6MIK8</accession>
<gene>
    <name evidence="3" type="ORF">TSUD_158320</name>
</gene>
<dbReference type="InterPro" id="IPR019557">
    <property type="entry name" value="AminoTfrase-like_pln_mobile"/>
</dbReference>
<dbReference type="PANTHER" id="PTHR46033:SF1">
    <property type="entry name" value="PROTEIN MAIN-LIKE 2"/>
    <property type="match status" value="1"/>
</dbReference>
<proteinExistence type="predicted"/>
<dbReference type="Pfam" id="PF10536">
    <property type="entry name" value="PMD"/>
    <property type="match status" value="1"/>
</dbReference>
<evidence type="ECO:0000313" key="4">
    <source>
        <dbReference type="Proteomes" id="UP000242715"/>
    </source>
</evidence>
<evidence type="ECO:0000256" key="1">
    <source>
        <dbReference type="SAM" id="MobiDB-lite"/>
    </source>
</evidence>
<name>A0A2Z6MIK8_TRISU</name>
<dbReference type="EMBL" id="DF973491">
    <property type="protein sequence ID" value="GAU32434.1"/>
    <property type="molecule type" value="Genomic_DNA"/>
</dbReference>
<sequence>MEDNVGRTRQVRASRAHSSARKELAANAPPPKRGRRGRQGPPVRGTHDAEAGGSGGLRSRARPPVLDDDDDFDAGEYLNELADYDEEPQAPQPQPQQQANVEEEGYPGGPRDLSLLKDYHNYRAIPIWDAQANDPMLNKYLRCIASANKVIKFQRPPPGVVLGYGYSIGVGAACEMGITLDDVQCLLHLPIKGKFLNHRKMTRPDAAQMVSSFLGIDEGDALDMFATLNEPHLKHSYVSGLVSHYHTTVERVERENRLVHEIRLYRERCIHAFLLFVVGCTIFSNKSSYYLDVVFLQYFQDLSSVHEWNWGSAALVHLQNSLVYASQAGSSQMAGYMSLLELAENVTNDMPLNAKYAPGQGHKDSRGYRQSLDNIQVSDCVFSPYDNRRHLRPLIDVCWFSGWLSWLYKVSHPKTRPLEAPEEQPRPPKLEVLIEESQERRDPNPLGICRSVRDEVEKALAAGEAEEETPVHGTLRRILNMLNPCLSYKRLSRGRRGGRRG</sequence>
<dbReference type="AlphaFoldDB" id="A0A2Z6MIK8"/>
<feature type="compositionally biased region" description="Basic residues" evidence="1">
    <location>
        <begin position="9"/>
        <end position="19"/>
    </location>
</feature>
<keyword evidence="4" id="KW-1185">Reference proteome</keyword>